<feature type="domain" description="C2H2-type" evidence="11">
    <location>
        <begin position="521"/>
        <end position="548"/>
    </location>
</feature>
<protein>
    <recommendedName>
        <fullName evidence="11">C2H2-type domain-containing protein</fullName>
    </recommendedName>
</protein>
<dbReference type="FunFam" id="3.30.160.60:FF:001289">
    <property type="entry name" value="Zinc finger protein 574"/>
    <property type="match status" value="1"/>
</dbReference>
<dbReference type="InterPro" id="IPR013087">
    <property type="entry name" value="Znf_C2H2_type"/>
</dbReference>
<dbReference type="Gene3D" id="3.30.160.60">
    <property type="entry name" value="Classic Zinc Finger"/>
    <property type="match status" value="5"/>
</dbReference>
<comment type="subcellular location">
    <subcellularLocation>
        <location evidence="1">Nucleus</location>
    </subcellularLocation>
</comment>
<comment type="caution">
    <text evidence="12">The sequence shown here is derived from an EMBL/GenBank/DDBJ whole genome shotgun (WGS) entry which is preliminary data.</text>
</comment>
<proteinExistence type="predicted"/>
<reference evidence="12" key="3">
    <citation type="submission" date="2023-05" db="EMBL/GenBank/DDBJ databases">
        <authorList>
            <person name="Smith C.H."/>
        </authorList>
    </citation>
    <scope>NUCLEOTIDE SEQUENCE</scope>
    <source>
        <strain evidence="12">CHS0354</strain>
        <tissue evidence="12">Mantle</tissue>
    </source>
</reference>
<dbReference type="SUPFAM" id="SSF57667">
    <property type="entry name" value="beta-beta-alpha zinc fingers"/>
    <property type="match status" value="4"/>
</dbReference>
<dbReference type="InterPro" id="IPR036236">
    <property type="entry name" value="Znf_C2H2_sf"/>
</dbReference>
<name>A0AAE0RT91_9BIVA</name>
<evidence type="ECO:0000256" key="8">
    <source>
        <dbReference type="ARBA" id="ARBA00023242"/>
    </source>
</evidence>
<dbReference type="PROSITE" id="PS00028">
    <property type="entry name" value="ZINC_FINGER_C2H2_1"/>
    <property type="match status" value="7"/>
</dbReference>
<evidence type="ECO:0000313" key="12">
    <source>
        <dbReference type="EMBL" id="KAK3579174.1"/>
    </source>
</evidence>
<dbReference type="GO" id="GO:0000981">
    <property type="term" value="F:DNA-binding transcription factor activity, RNA polymerase II-specific"/>
    <property type="evidence" value="ECO:0007669"/>
    <property type="project" value="TreeGrafter"/>
</dbReference>
<dbReference type="GO" id="GO:0008270">
    <property type="term" value="F:zinc ion binding"/>
    <property type="evidence" value="ECO:0007669"/>
    <property type="project" value="UniProtKB-KW"/>
</dbReference>
<feature type="domain" description="C2H2-type" evidence="11">
    <location>
        <begin position="577"/>
        <end position="605"/>
    </location>
</feature>
<dbReference type="EMBL" id="JAEAOA010001383">
    <property type="protein sequence ID" value="KAK3579174.1"/>
    <property type="molecule type" value="Genomic_DNA"/>
</dbReference>
<feature type="domain" description="C2H2-type" evidence="11">
    <location>
        <begin position="492"/>
        <end position="520"/>
    </location>
</feature>
<evidence type="ECO:0000259" key="11">
    <source>
        <dbReference type="PROSITE" id="PS50157"/>
    </source>
</evidence>
<dbReference type="PROSITE" id="PS50157">
    <property type="entry name" value="ZINC_FINGER_C2H2_2"/>
    <property type="match status" value="6"/>
</dbReference>
<keyword evidence="13" id="KW-1185">Reference proteome</keyword>
<organism evidence="12 13">
    <name type="scientific">Potamilus streckersoni</name>
    <dbReference type="NCBI Taxonomy" id="2493646"/>
    <lineage>
        <taxon>Eukaryota</taxon>
        <taxon>Metazoa</taxon>
        <taxon>Spiralia</taxon>
        <taxon>Lophotrochozoa</taxon>
        <taxon>Mollusca</taxon>
        <taxon>Bivalvia</taxon>
        <taxon>Autobranchia</taxon>
        <taxon>Heteroconchia</taxon>
        <taxon>Palaeoheterodonta</taxon>
        <taxon>Unionida</taxon>
        <taxon>Unionoidea</taxon>
        <taxon>Unionidae</taxon>
        <taxon>Ambleminae</taxon>
        <taxon>Lampsilini</taxon>
        <taxon>Potamilus</taxon>
    </lineage>
</organism>
<dbReference type="AlphaFoldDB" id="A0AAE0RT91"/>
<dbReference type="PANTHER" id="PTHR24394:SF29">
    <property type="entry name" value="MYONEURIN"/>
    <property type="match status" value="1"/>
</dbReference>
<accession>A0AAE0RT91</accession>
<keyword evidence="4 9" id="KW-0863">Zinc-finger</keyword>
<feature type="domain" description="C2H2-type" evidence="11">
    <location>
        <begin position="549"/>
        <end position="576"/>
    </location>
</feature>
<keyword evidence="2" id="KW-0479">Metal-binding</keyword>
<dbReference type="Pfam" id="PF00096">
    <property type="entry name" value="zf-C2H2"/>
    <property type="match status" value="2"/>
</dbReference>
<keyword evidence="5" id="KW-0862">Zinc</keyword>
<evidence type="ECO:0000256" key="2">
    <source>
        <dbReference type="ARBA" id="ARBA00022723"/>
    </source>
</evidence>
<keyword evidence="8" id="KW-0539">Nucleus</keyword>
<evidence type="ECO:0000256" key="10">
    <source>
        <dbReference type="SAM" id="MobiDB-lite"/>
    </source>
</evidence>
<evidence type="ECO:0000256" key="1">
    <source>
        <dbReference type="ARBA" id="ARBA00004123"/>
    </source>
</evidence>
<evidence type="ECO:0000256" key="6">
    <source>
        <dbReference type="ARBA" id="ARBA00023015"/>
    </source>
</evidence>
<evidence type="ECO:0000256" key="4">
    <source>
        <dbReference type="ARBA" id="ARBA00022771"/>
    </source>
</evidence>
<dbReference type="Proteomes" id="UP001195483">
    <property type="component" value="Unassembled WGS sequence"/>
</dbReference>
<sequence>MEYKENGGASQDYNETRMDLDNFMDVVTTYKCKFCDFSCTAAPKMGLHVKAVHLKLTNNKEKSGIPSNISLKQPAQETIPNSSSPASIIIDTGMTTRTVPRTEDLTALATMVNEGASITVENDPLEHLVSMYQTATTQTNIVNDTEGNKQYATQSQHKVIVIQGHIAESLNVQVDDEAENSVSMEEKELKQDSNSPTMVDVNTDTVSVSVGRGEASYEHYTVTTADSLQEGQSGHVTKELFLCGQCSVGFNSIHDCKTHMLAEHGQALSEQADDSWSMKVDAATQVEPKKKPGRKRKSELLQEPKDESPEMSDSDEDWTEKLEIDVFNGRSKRKRRPPRALKQDYYLGKNKTKTRQRVEGYILKCNINGCNAKFRNEESLHLHLECHVEDSTAEVFRCLSCEEKFFAWKACRAHLWKRHGMDTDLLTCDVCGVFKTDTISKLLIHKEIHSDERPYTCDQCGKGFKQFAQMKNHQMSHSAPSMDDPDKWYTSKDCEICQRTFANAKCLKKHIEAVHSKMKPYVCNFCNHACARKAMLELHLRVHTQEKPFKCDVCTFTTGDHNSLRRHKMRHTGQKPYKCPHCPYACIQAISLKVHMKNKHPGMEGVYNCELCLFRTINKLHYLNHMKDHENGLIDSLDALELSQVKAQLKSRKPRALRNEIRAEVQKVGETTEVQMRVQTNEEGQSVISAEDLAKLSSYEGLVPGDITAAQLIYSALNAISQSSQQNGGHHDDTTNPLPNVQTSVSSSTIKDGLTTHTITFHIPHGLGSLQDVAMETGSHHMLLHPMEVVAIPQEQHSEIQTVQSLKNEDGEATEAITCITSFENIIAQNDGTIVIQQSEN</sequence>
<evidence type="ECO:0000256" key="9">
    <source>
        <dbReference type="PROSITE-ProRule" id="PRU00042"/>
    </source>
</evidence>
<dbReference type="FunFam" id="3.30.160.60:FF:000446">
    <property type="entry name" value="Zinc finger protein"/>
    <property type="match status" value="1"/>
</dbReference>
<feature type="domain" description="C2H2-type" evidence="11">
    <location>
        <begin position="363"/>
        <end position="392"/>
    </location>
</feature>
<evidence type="ECO:0000313" key="13">
    <source>
        <dbReference type="Proteomes" id="UP001195483"/>
    </source>
</evidence>
<reference evidence="12" key="1">
    <citation type="journal article" date="2021" name="Genome Biol. Evol.">
        <title>A High-Quality Reference Genome for a Parasitic Bivalve with Doubly Uniparental Inheritance (Bivalvia: Unionida).</title>
        <authorList>
            <person name="Smith C.H."/>
        </authorList>
    </citation>
    <scope>NUCLEOTIDE SEQUENCE</scope>
    <source>
        <strain evidence="12">CHS0354</strain>
    </source>
</reference>
<feature type="compositionally biased region" description="Basic and acidic residues" evidence="10">
    <location>
        <begin position="298"/>
        <end position="308"/>
    </location>
</feature>
<evidence type="ECO:0000256" key="5">
    <source>
        <dbReference type="ARBA" id="ARBA00022833"/>
    </source>
</evidence>
<keyword evidence="7" id="KW-0804">Transcription</keyword>
<gene>
    <name evidence="12" type="ORF">CHS0354_022711</name>
</gene>
<evidence type="ECO:0000256" key="7">
    <source>
        <dbReference type="ARBA" id="ARBA00023163"/>
    </source>
</evidence>
<keyword evidence="6" id="KW-0805">Transcription regulation</keyword>
<feature type="domain" description="C2H2-type" evidence="11">
    <location>
        <begin position="455"/>
        <end position="482"/>
    </location>
</feature>
<dbReference type="PANTHER" id="PTHR24394">
    <property type="entry name" value="ZINC FINGER PROTEIN"/>
    <property type="match status" value="1"/>
</dbReference>
<feature type="region of interest" description="Disordered" evidence="10">
    <location>
        <begin position="283"/>
        <end position="317"/>
    </location>
</feature>
<keyword evidence="3" id="KW-0677">Repeat</keyword>
<dbReference type="GO" id="GO:0005634">
    <property type="term" value="C:nucleus"/>
    <property type="evidence" value="ECO:0007669"/>
    <property type="project" value="UniProtKB-SubCell"/>
</dbReference>
<evidence type="ECO:0000256" key="3">
    <source>
        <dbReference type="ARBA" id="ARBA00022737"/>
    </source>
</evidence>
<reference evidence="12" key="2">
    <citation type="journal article" date="2021" name="Genome Biol. Evol.">
        <title>Developing a high-quality reference genome for a parasitic bivalve with doubly uniparental inheritance (Bivalvia: Unionida).</title>
        <authorList>
            <person name="Smith C.H."/>
        </authorList>
    </citation>
    <scope>NUCLEOTIDE SEQUENCE</scope>
    <source>
        <strain evidence="12">CHS0354</strain>
        <tissue evidence="12">Mantle</tissue>
    </source>
</reference>
<dbReference type="SMART" id="SM00355">
    <property type="entry name" value="ZnF_C2H2"/>
    <property type="match status" value="11"/>
</dbReference>